<keyword evidence="9" id="KW-1185">Reference proteome</keyword>
<evidence type="ECO:0000313" key="9">
    <source>
        <dbReference type="Proteomes" id="UP001321760"/>
    </source>
</evidence>
<evidence type="ECO:0000256" key="1">
    <source>
        <dbReference type="ARBA" id="ARBA00008601"/>
    </source>
</evidence>
<feature type="compositionally biased region" description="Basic and acidic residues" evidence="5">
    <location>
        <begin position="215"/>
        <end position="228"/>
    </location>
</feature>
<evidence type="ECO:0000256" key="3">
    <source>
        <dbReference type="ARBA" id="ARBA00022801"/>
    </source>
</evidence>
<organism evidence="8 9">
    <name type="scientific">Podospora aff. communis PSN243</name>
    <dbReference type="NCBI Taxonomy" id="3040156"/>
    <lineage>
        <taxon>Eukaryota</taxon>
        <taxon>Fungi</taxon>
        <taxon>Dikarya</taxon>
        <taxon>Ascomycota</taxon>
        <taxon>Pezizomycotina</taxon>
        <taxon>Sordariomycetes</taxon>
        <taxon>Sordariomycetidae</taxon>
        <taxon>Sordariales</taxon>
        <taxon>Podosporaceae</taxon>
        <taxon>Podospora</taxon>
    </lineage>
</organism>
<dbReference type="InterPro" id="IPR020422">
    <property type="entry name" value="TYR_PHOSPHATASE_DUAL_dom"/>
</dbReference>
<dbReference type="SUPFAM" id="SSF52799">
    <property type="entry name" value="(Phosphotyrosine protein) phosphatases II"/>
    <property type="match status" value="1"/>
</dbReference>
<evidence type="ECO:0000256" key="5">
    <source>
        <dbReference type="SAM" id="MobiDB-lite"/>
    </source>
</evidence>
<accession>A0AAV9G9F0</accession>
<dbReference type="AlphaFoldDB" id="A0AAV9G9F0"/>
<feature type="region of interest" description="Disordered" evidence="5">
    <location>
        <begin position="206"/>
        <end position="228"/>
    </location>
</feature>
<sequence>MSTIPNPISNEEQEADDPESRFVDITRIIPGLYLGNITASYHLPTLQQHNITALVSIIETPHPRWTTPQFHSQIPPSDNPQDTHHLIIPAFDSPTQDLLLHFQTICDFIDAHLSAERNVLVHCVAGVSRSPTAVTAYLMRKWGKGVDKTLAYVIGKRKCVRPSGNFLGQLGVWEEVGWEVWEGEDGDGGRKAKGAYRDFVLRLKGRGGGGMGVEGGKRMEGGKRRGRR</sequence>
<reference evidence="8" key="2">
    <citation type="submission" date="2023-05" db="EMBL/GenBank/DDBJ databases">
        <authorList>
            <consortium name="Lawrence Berkeley National Laboratory"/>
            <person name="Steindorff A."/>
            <person name="Hensen N."/>
            <person name="Bonometti L."/>
            <person name="Westerberg I."/>
            <person name="Brannstrom I.O."/>
            <person name="Guillou S."/>
            <person name="Cros-Aarteil S."/>
            <person name="Calhoun S."/>
            <person name="Haridas S."/>
            <person name="Kuo A."/>
            <person name="Mondo S."/>
            <person name="Pangilinan J."/>
            <person name="Riley R."/>
            <person name="Labutti K."/>
            <person name="Andreopoulos B."/>
            <person name="Lipzen A."/>
            <person name="Chen C."/>
            <person name="Yanf M."/>
            <person name="Daum C."/>
            <person name="Ng V."/>
            <person name="Clum A."/>
            <person name="Ohm R."/>
            <person name="Martin F."/>
            <person name="Silar P."/>
            <person name="Natvig D."/>
            <person name="Lalanne C."/>
            <person name="Gautier V."/>
            <person name="Ament-Velasquez S.L."/>
            <person name="Kruys A."/>
            <person name="Hutchinson M.I."/>
            <person name="Powell A.J."/>
            <person name="Barry K."/>
            <person name="Miller A.N."/>
            <person name="Grigoriev I.V."/>
            <person name="Debuchy R."/>
            <person name="Gladieux P."/>
            <person name="Thoren M.H."/>
            <person name="Johannesson H."/>
        </authorList>
    </citation>
    <scope>NUCLEOTIDE SEQUENCE</scope>
    <source>
        <strain evidence="8">PSN243</strain>
    </source>
</reference>
<keyword evidence="4" id="KW-0904">Protein phosphatase</keyword>
<dbReference type="InterPro" id="IPR016130">
    <property type="entry name" value="Tyr_Pase_AS"/>
</dbReference>
<reference evidence="8" key="1">
    <citation type="journal article" date="2023" name="Mol. Phylogenet. Evol.">
        <title>Genome-scale phylogeny and comparative genomics of the fungal order Sordariales.</title>
        <authorList>
            <person name="Hensen N."/>
            <person name="Bonometti L."/>
            <person name="Westerberg I."/>
            <person name="Brannstrom I.O."/>
            <person name="Guillou S."/>
            <person name="Cros-Aarteil S."/>
            <person name="Calhoun S."/>
            <person name="Haridas S."/>
            <person name="Kuo A."/>
            <person name="Mondo S."/>
            <person name="Pangilinan J."/>
            <person name="Riley R."/>
            <person name="LaButti K."/>
            <person name="Andreopoulos B."/>
            <person name="Lipzen A."/>
            <person name="Chen C."/>
            <person name="Yan M."/>
            <person name="Daum C."/>
            <person name="Ng V."/>
            <person name="Clum A."/>
            <person name="Steindorff A."/>
            <person name="Ohm R.A."/>
            <person name="Martin F."/>
            <person name="Silar P."/>
            <person name="Natvig D.O."/>
            <person name="Lalanne C."/>
            <person name="Gautier V."/>
            <person name="Ament-Velasquez S.L."/>
            <person name="Kruys A."/>
            <person name="Hutchinson M.I."/>
            <person name="Powell A.J."/>
            <person name="Barry K."/>
            <person name="Miller A.N."/>
            <person name="Grigoriev I.V."/>
            <person name="Debuchy R."/>
            <person name="Gladieux P."/>
            <person name="Hiltunen Thoren M."/>
            <person name="Johannesson H."/>
        </authorList>
    </citation>
    <scope>NUCLEOTIDE SEQUENCE</scope>
    <source>
        <strain evidence="8">PSN243</strain>
    </source>
</reference>
<evidence type="ECO:0000256" key="4">
    <source>
        <dbReference type="ARBA" id="ARBA00022912"/>
    </source>
</evidence>
<comment type="caution">
    <text evidence="8">The sequence shown here is derived from an EMBL/GenBank/DDBJ whole genome shotgun (WGS) entry which is preliminary data.</text>
</comment>
<protein>
    <recommendedName>
        <fullName evidence="2">protein-tyrosine-phosphatase</fullName>
        <ecNumber evidence="2">3.1.3.48</ecNumber>
    </recommendedName>
</protein>
<keyword evidence="3" id="KW-0378">Hydrolase</keyword>
<dbReference type="SMART" id="SM00195">
    <property type="entry name" value="DSPc"/>
    <property type="match status" value="1"/>
</dbReference>
<evidence type="ECO:0000313" key="8">
    <source>
        <dbReference type="EMBL" id="KAK4444600.1"/>
    </source>
</evidence>
<dbReference type="PROSITE" id="PS50056">
    <property type="entry name" value="TYR_PHOSPHATASE_2"/>
    <property type="match status" value="1"/>
</dbReference>
<dbReference type="PANTHER" id="PTHR10159:SF511">
    <property type="entry name" value="DUAL SPECIFICITY PROTEIN PHOSPHATASE 1"/>
    <property type="match status" value="1"/>
</dbReference>
<dbReference type="GO" id="GO:0033550">
    <property type="term" value="F:MAP kinase tyrosine phosphatase activity"/>
    <property type="evidence" value="ECO:0007669"/>
    <property type="project" value="TreeGrafter"/>
</dbReference>
<evidence type="ECO:0000256" key="2">
    <source>
        <dbReference type="ARBA" id="ARBA00013064"/>
    </source>
</evidence>
<dbReference type="Proteomes" id="UP001321760">
    <property type="component" value="Unassembled WGS sequence"/>
</dbReference>
<dbReference type="Pfam" id="PF00782">
    <property type="entry name" value="DSPc"/>
    <property type="match status" value="1"/>
</dbReference>
<comment type="similarity">
    <text evidence="1">Belongs to the protein-tyrosine phosphatase family. Non-receptor class dual specificity subfamily.</text>
</comment>
<dbReference type="PROSITE" id="PS00383">
    <property type="entry name" value="TYR_PHOSPHATASE_1"/>
    <property type="match status" value="1"/>
</dbReference>
<name>A0AAV9G9F0_9PEZI</name>
<dbReference type="GO" id="GO:0043409">
    <property type="term" value="P:negative regulation of MAPK cascade"/>
    <property type="evidence" value="ECO:0007669"/>
    <property type="project" value="TreeGrafter"/>
</dbReference>
<dbReference type="Gene3D" id="3.90.190.10">
    <property type="entry name" value="Protein tyrosine phosphatase superfamily"/>
    <property type="match status" value="1"/>
</dbReference>
<dbReference type="PROSITE" id="PS50054">
    <property type="entry name" value="TYR_PHOSPHATASE_DUAL"/>
    <property type="match status" value="1"/>
</dbReference>
<dbReference type="CDD" id="cd14498">
    <property type="entry name" value="DSP"/>
    <property type="match status" value="1"/>
</dbReference>
<proteinExistence type="inferred from homology"/>
<dbReference type="GO" id="GO:0005737">
    <property type="term" value="C:cytoplasm"/>
    <property type="evidence" value="ECO:0007669"/>
    <property type="project" value="TreeGrafter"/>
</dbReference>
<dbReference type="GO" id="GO:0017017">
    <property type="term" value="F:MAP kinase tyrosine/serine/threonine phosphatase activity"/>
    <property type="evidence" value="ECO:0007669"/>
    <property type="project" value="TreeGrafter"/>
</dbReference>
<gene>
    <name evidence="8" type="ORF">QBC34DRAFT_359883</name>
</gene>
<evidence type="ECO:0000259" key="6">
    <source>
        <dbReference type="PROSITE" id="PS50054"/>
    </source>
</evidence>
<dbReference type="EMBL" id="MU865975">
    <property type="protein sequence ID" value="KAK4444600.1"/>
    <property type="molecule type" value="Genomic_DNA"/>
</dbReference>
<dbReference type="EC" id="3.1.3.48" evidence="2"/>
<dbReference type="PANTHER" id="PTHR10159">
    <property type="entry name" value="DUAL SPECIFICITY PROTEIN PHOSPHATASE"/>
    <property type="match status" value="1"/>
</dbReference>
<dbReference type="InterPro" id="IPR000387">
    <property type="entry name" value="Tyr_Pase_dom"/>
</dbReference>
<feature type="domain" description="Tyrosine-protein phosphatase" evidence="6">
    <location>
        <begin position="24"/>
        <end position="179"/>
    </location>
</feature>
<dbReference type="GO" id="GO:0008330">
    <property type="term" value="F:protein tyrosine/threonine phosphatase activity"/>
    <property type="evidence" value="ECO:0007669"/>
    <property type="project" value="TreeGrafter"/>
</dbReference>
<dbReference type="InterPro" id="IPR029021">
    <property type="entry name" value="Prot-tyrosine_phosphatase-like"/>
</dbReference>
<feature type="domain" description="Tyrosine specific protein phosphatases" evidence="7">
    <location>
        <begin position="100"/>
        <end position="157"/>
    </location>
</feature>
<evidence type="ECO:0000259" key="7">
    <source>
        <dbReference type="PROSITE" id="PS50056"/>
    </source>
</evidence>
<dbReference type="InterPro" id="IPR000340">
    <property type="entry name" value="Dual-sp_phosphatase_cat-dom"/>
</dbReference>